<dbReference type="AlphaFoldDB" id="B9RSB8"/>
<dbReference type="EMBL" id="EQ973808">
    <property type="protein sequence ID" value="EEF45761.1"/>
    <property type="molecule type" value="Genomic_DNA"/>
</dbReference>
<dbReference type="SMART" id="SM00526">
    <property type="entry name" value="H15"/>
    <property type="match status" value="1"/>
</dbReference>
<feature type="compositionally biased region" description="Basic residues" evidence="7">
    <location>
        <begin position="105"/>
        <end position="127"/>
    </location>
</feature>
<dbReference type="Pfam" id="PF00538">
    <property type="entry name" value="Linker_histone"/>
    <property type="match status" value="1"/>
</dbReference>
<dbReference type="KEGG" id="rcu:8272392"/>
<dbReference type="GO" id="GO:0045910">
    <property type="term" value="P:negative regulation of DNA recombination"/>
    <property type="evidence" value="ECO:0000318"/>
    <property type="project" value="GO_Central"/>
</dbReference>
<dbReference type="SUPFAM" id="SSF46785">
    <property type="entry name" value="Winged helix' DNA-binding domain"/>
    <property type="match status" value="1"/>
</dbReference>
<evidence type="ECO:0000256" key="1">
    <source>
        <dbReference type="ARBA" id="ARBA00004123"/>
    </source>
</evidence>
<dbReference type="PANTHER" id="PTHR11467">
    <property type="entry name" value="HISTONE H1"/>
    <property type="match status" value="1"/>
</dbReference>
<feature type="compositionally biased region" description="Low complexity" evidence="7">
    <location>
        <begin position="128"/>
        <end position="141"/>
    </location>
</feature>
<dbReference type="PANTHER" id="PTHR11467:SF131">
    <property type="entry name" value="HISTONE H1"/>
    <property type="match status" value="1"/>
</dbReference>
<dbReference type="InParanoid" id="B9RSB8"/>
<reference evidence="10" key="1">
    <citation type="journal article" date="2010" name="Nat. Biotechnol.">
        <title>Draft genome sequence of the oilseed species Ricinus communis.</title>
        <authorList>
            <person name="Chan A.P."/>
            <person name="Crabtree J."/>
            <person name="Zhao Q."/>
            <person name="Lorenzi H."/>
            <person name="Orvis J."/>
            <person name="Puiu D."/>
            <person name="Melake-Berhan A."/>
            <person name="Jones K.M."/>
            <person name="Redman J."/>
            <person name="Chen G."/>
            <person name="Cahoon E.B."/>
            <person name="Gedil M."/>
            <person name="Stanke M."/>
            <person name="Haas B.J."/>
            <person name="Wortman J.R."/>
            <person name="Fraser-Liggett C.M."/>
            <person name="Ravel J."/>
            <person name="Rabinowicz P.D."/>
        </authorList>
    </citation>
    <scope>NUCLEOTIDE SEQUENCE [LARGE SCALE GENOMIC DNA]</scope>
    <source>
        <strain evidence="10">cv. Hale</strain>
    </source>
</reference>
<keyword evidence="4 6" id="KW-0238">DNA-binding</keyword>
<dbReference type="STRING" id="3988.B9RSB8"/>
<protein>
    <submittedName>
        <fullName evidence="9">Histone h1/h5, putative</fullName>
    </submittedName>
</protein>
<comment type="subcellular location">
    <subcellularLocation>
        <location evidence="2">Chromosome</location>
    </subcellularLocation>
    <subcellularLocation>
        <location evidence="1 6">Nucleus</location>
    </subcellularLocation>
</comment>
<name>B9RSB8_RICCO</name>
<dbReference type="Proteomes" id="UP000008311">
    <property type="component" value="Unassembled WGS sequence"/>
</dbReference>
<dbReference type="InterPro" id="IPR005818">
    <property type="entry name" value="Histone_H1/H5_H15"/>
</dbReference>
<feature type="region of interest" description="Disordered" evidence="7">
    <location>
        <begin position="95"/>
        <end position="170"/>
    </location>
</feature>
<dbReference type="SMR" id="B9RSB8"/>
<dbReference type="GO" id="GO:0006334">
    <property type="term" value="P:nucleosome assembly"/>
    <property type="evidence" value="ECO:0007669"/>
    <property type="project" value="InterPro"/>
</dbReference>
<dbReference type="GO" id="GO:0031492">
    <property type="term" value="F:nucleosomal DNA binding"/>
    <property type="evidence" value="ECO:0000318"/>
    <property type="project" value="GO_Central"/>
</dbReference>
<evidence type="ECO:0000256" key="4">
    <source>
        <dbReference type="ARBA" id="ARBA00023125"/>
    </source>
</evidence>
<feature type="compositionally biased region" description="Low complexity" evidence="7">
    <location>
        <begin position="95"/>
        <end position="104"/>
    </location>
</feature>
<evidence type="ECO:0000256" key="3">
    <source>
        <dbReference type="ARBA" id="ARBA00022454"/>
    </source>
</evidence>
<sequence length="170" mass="18308">MINDAIVTLKERTGSSQYAITKFIEEKHNKLTLNFRKLLLFHLKKLIASCKVVKIKNSFKLPFARSAPAKKPATDANPKISTTKVKAATKVAAAKPKAKVAAAKLKPKPRTAGKTKSKTVAKPKPKTAAKPAKATAKGTVKSKTTKVAPIKSVKKSKSVRSPTKRKALGK</sequence>
<organism evidence="9 10">
    <name type="scientific">Ricinus communis</name>
    <name type="common">Castor bean</name>
    <dbReference type="NCBI Taxonomy" id="3988"/>
    <lineage>
        <taxon>Eukaryota</taxon>
        <taxon>Viridiplantae</taxon>
        <taxon>Streptophyta</taxon>
        <taxon>Embryophyta</taxon>
        <taxon>Tracheophyta</taxon>
        <taxon>Spermatophyta</taxon>
        <taxon>Magnoliopsida</taxon>
        <taxon>eudicotyledons</taxon>
        <taxon>Gunneridae</taxon>
        <taxon>Pentapetalae</taxon>
        <taxon>rosids</taxon>
        <taxon>fabids</taxon>
        <taxon>Malpighiales</taxon>
        <taxon>Euphorbiaceae</taxon>
        <taxon>Acalyphoideae</taxon>
        <taxon>Acalypheae</taxon>
        <taxon>Ricinus</taxon>
    </lineage>
</organism>
<dbReference type="InterPro" id="IPR005819">
    <property type="entry name" value="H1/H5"/>
</dbReference>
<feature type="domain" description="H15" evidence="8">
    <location>
        <begin position="1"/>
        <end position="63"/>
    </location>
</feature>
<evidence type="ECO:0000256" key="7">
    <source>
        <dbReference type="SAM" id="MobiDB-lite"/>
    </source>
</evidence>
<dbReference type="InterPro" id="IPR036388">
    <property type="entry name" value="WH-like_DNA-bd_sf"/>
</dbReference>
<feature type="compositionally biased region" description="Basic residues" evidence="7">
    <location>
        <begin position="152"/>
        <end position="170"/>
    </location>
</feature>
<dbReference type="GO" id="GO:0000786">
    <property type="term" value="C:nucleosome"/>
    <property type="evidence" value="ECO:0007669"/>
    <property type="project" value="InterPro"/>
</dbReference>
<dbReference type="GO" id="GO:0005634">
    <property type="term" value="C:nucleus"/>
    <property type="evidence" value="ECO:0000318"/>
    <property type="project" value="GO_Central"/>
</dbReference>
<keyword evidence="5 6" id="KW-0539">Nucleus</keyword>
<dbReference type="eggNOG" id="ENOG502RXWQ">
    <property type="taxonomic scope" value="Eukaryota"/>
</dbReference>
<keyword evidence="3 6" id="KW-0158">Chromosome</keyword>
<dbReference type="InterPro" id="IPR036390">
    <property type="entry name" value="WH_DNA-bd_sf"/>
</dbReference>
<proteinExistence type="inferred from homology"/>
<keyword evidence="10" id="KW-1185">Reference proteome</keyword>
<dbReference type="GO" id="GO:0003690">
    <property type="term" value="F:double-stranded DNA binding"/>
    <property type="evidence" value="ECO:0000318"/>
    <property type="project" value="GO_Central"/>
</dbReference>
<dbReference type="GO" id="GO:0030527">
    <property type="term" value="F:structural constituent of chromatin"/>
    <property type="evidence" value="ECO:0007669"/>
    <property type="project" value="InterPro"/>
</dbReference>
<comment type="similarity">
    <text evidence="6">Belongs to the histone H1/H5 family.</text>
</comment>
<evidence type="ECO:0000313" key="9">
    <source>
        <dbReference type="EMBL" id="EEF45761.1"/>
    </source>
</evidence>
<dbReference type="OrthoDB" id="1110759at2759"/>
<evidence type="ECO:0000256" key="6">
    <source>
        <dbReference type="RuleBase" id="RU003894"/>
    </source>
</evidence>
<evidence type="ECO:0000259" key="8">
    <source>
        <dbReference type="PROSITE" id="PS51504"/>
    </source>
</evidence>
<evidence type="ECO:0000256" key="5">
    <source>
        <dbReference type="ARBA" id="ARBA00023242"/>
    </source>
</evidence>
<dbReference type="PROSITE" id="PS51504">
    <property type="entry name" value="H15"/>
    <property type="match status" value="1"/>
</dbReference>
<evidence type="ECO:0000313" key="10">
    <source>
        <dbReference type="Proteomes" id="UP000008311"/>
    </source>
</evidence>
<dbReference type="Gene3D" id="1.10.10.10">
    <property type="entry name" value="Winged helix-like DNA-binding domain superfamily/Winged helix DNA-binding domain"/>
    <property type="match status" value="1"/>
</dbReference>
<evidence type="ECO:0000256" key="2">
    <source>
        <dbReference type="ARBA" id="ARBA00004286"/>
    </source>
</evidence>
<accession>B9RSB8</accession>
<dbReference type="GO" id="GO:0030261">
    <property type="term" value="P:chromosome condensation"/>
    <property type="evidence" value="ECO:0000318"/>
    <property type="project" value="GO_Central"/>
</dbReference>
<gene>
    <name evidence="9" type="ORF">RCOM_1653660</name>
</gene>
<dbReference type="PRINTS" id="PR00624">
    <property type="entry name" value="HISTONEH5"/>
</dbReference>